<protein>
    <recommendedName>
        <fullName evidence="3">HAMP domain-containing protein</fullName>
    </recommendedName>
</protein>
<keyword evidence="2" id="KW-1185">Reference proteome</keyword>
<organism evidence="1 2">
    <name type="scientific">Parasphingorhabdus flavimaris</name>
    <dbReference type="NCBI Taxonomy" id="266812"/>
    <lineage>
        <taxon>Bacteria</taxon>
        <taxon>Pseudomonadati</taxon>
        <taxon>Pseudomonadota</taxon>
        <taxon>Alphaproteobacteria</taxon>
        <taxon>Sphingomonadales</taxon>
        <taxon>Sphingomonadaceae</taxon>
        <taxon>Parasphingorhabdus</taxon>
    </lineage>
</organism>
<accession>A0ABX2N6A8</accession>
<dbReference type="EMBL" id="JABWMH010000005">
    <property type="protein sequence ID" value="NVD29172.1"/>
    <property type="molecule type" value="Genomic_DNA"/>
</dbReference>
<comment type="caution">
    <text evidence="1">The sequence shown here is derived from an EMBL/GenBank/DDBJ whole genome shotgun (WGS) entry which is preliminary data.</text>
</comment>
<gene>
    <name evidence="1" type="ORF">HUO14_14835</name>
</gene>
<sequence length="55" mass="6119">MRVDQRDEISDMVDALSLMLRRLDEAGEMIAALRIAEAIEALQLSDDRADSDRAG</sequence>
<dbReference type="RefSeq" id="WP_176280629.1">
    <property type="nucleotide sequence ID" value="NZ_JABWMH010000005.1"/>
</dbReference>
<evidence type="ECO:0008006" key="3">
    <source>
        <dbReference type="Google" id="ProtNLM"/>
    </source>
</evidence>
<reference evidence="1 2" key="1">
    <citation type="submission" date="2020-06" db="EMBL/GenBank/DDBJ databases">
        <authorList>
            <person name="Kim S.-J."/>
            <person name="Park S.-J."/>
        </authorList>
    </citation>
    <scope>NUCLEOTIDE SEQUENCE [LARGE SCALE GENOMIC DNA]</scope>
    <source>
        <strain evidence="1 2">SW-151</strain>
    </source>
</reference>
<name>A0ABX2N6A8_9SPHN</name>
<evidence type="ECO:0000313" key="2">
    <source>
        <dbReference type="Proteomes" id="UP000652427"/>
    </source>
</evidence>
<dbReference type="Proteomes" id="UP000652427">
    <property type="component" value="Unassembled WGS sequence"/>
</dbReference>
<proteinExistence type="predicted"/>
<evidence type="ECO:0000313" key="1">
    <source>
        <dbReference type="EMBL" id="NVD29172.1"/>
    </source>
</evidence>